<protein>
    <submittedName>
        <fullName evidence="2">Uncharacterized protein</fullName>
    </submittedName>
</protein>
<sequence>MHGHLCYKYNGRRGEQEVLVNCPNQNCFVEYAGSPFGPLATWYDDRDCAYNRTFNIAYGNNWICSTPGCNSVKNYPLRGEFVPCYESDANGDITLKICTEKAAGCYIQVSEDKDGNFVYTAKRGCAMVNESFSKTSMQFICYENFCNSEKNYPVNKIAFSCYASDGKQEVYIRPCELRVHAYDYDSCDVEYKLDPTNNATIYTQKRDCGSQYLPHKGFEHTYRCNTSRCNSLENFTPNGMVKCFGNNESSTEICN</sequence>
<evidence type="ECO:0000313" key="2">
    <source>
        <dbReference type="WBParaSite" id="JU765_v2.g12900.t1"/>
    </source>
</evidence>
<name>A0AC34Q4P6_9BILA</name>
<dbReference type="Proteomes" id="UP000887576">
    <property type="component" value="Unplaced"/>
</dbReference>
<evidence type="ECO:0000313" key="1">
    <source>
        <dbReference type="Proteomes" id="UP000887576"/>
    </source>
</evidence>
<dbReference type="WBParaSite" id="JU765_v2.g12900.t1">
    <property type="protein sequence ID" value="JU765_v2.g12900.t1"/>
    <property type="gene ID" value="JU765_v2.g12900"/>
</dbReference>
<organism evidence="1 2">
    <name type="scientific">Panagrolaimus sp. JU765</name>
    <dbReference type="NCBI Taxonomy" id="591449"/>
    <lineage>
        <taxon>Eukaryota</taxon>
        <taxon>Metazoa</taxon>
        <taxon>Ecdysozoa</taxon>
        <taxon>Nematoda</taxon>
        <taxon>Chromadorea</taxon>
        <taxon>Rhabditida</taxon>
        <taxon>Tylenchina</taxon>
        <taxon>Panagrolaimomorpha</taxon>
        <taxon>Panagrolaimoidea</taxon>
        <taxon>Panagrolaimidae</taxon>
        <taxon>Panagrolaimus</taxon>
    </lineage>
</organism>
<reference evidence="2" key="1">
    <citation type="submission" date="2022-11" db="UniProtKB">
        <authorList>
            <consortium name="WormBaseParasite"/>
        </authorList>
    </citation>
    <scope>IDENTIFICATION</scope>
</reference>
<proteinExistence type="predicted"/>
<accession>A0AC34Q4P6</accession>